<evidence type="ECO:0000313" key="1">
    <source>
        <dbReference type="EMBL" id="SHJ38191.1"/>
    </source>
</evidence>
<gene>
    <name evidence="1" type="ORF">SAMN02745691_01860</name>
</gene>
<dbReference type="RefSeq" id="WP_073994144.1">
    <property type="nucleotide sequence ID" value="NZ_FQYT01000019.1"/>
</dbReference>
<name>A0A1M6IUR8_9FIRM</name>
<accession>A0A1M6IUR8</accession>
<sequence>MTTERLKIYSIRYLVDFIQKANLQNRRINILTAAGLIEGKVIIVNEYSEGDFPDFINGMLGVYEKDYDIDDPFMDDQRNAFITMENATLIQGPTKTRLKFMIIYLDEIIGVSLSEKE</sequence>
<proteinExistence type="predicted"/>
<dbReference type="Proteomes" id="UP000184342">
    <property type="component" value="Unassembled WGS sequence"/>
</dbReference>
<organism evidence="1 2">
    <name type="scientific">Parasporobacterium paucivorans DSM 15970</name>
    <dbReference type="NCBI Taxonomy" id="1122934"/>
    <lineage>
        <taxon>Bacteria</taxon>
        <taxon>Bacillati</taxon>
        <taxon>Bacillota</taxon>
        <taxon>Clostridia</taxon>
        <taxon>Lachnospirales</taxon>
        <taxon>Lachnospiraceae</taxon>
        <taxon>Parasporobacterium</taxon>
    </lineage>
</organism>
<dbReference type="EMBL" id="FQYT01000019">
    <property type="protein sequence ID" value="SHJ38191.1"/>
    <property type="molecule type" value="Genomic_DNA"/>
</dbReference>
<protein>
    <submittedName>
        <fullName evidence="1">Uncharacterized protein</fullName>
    </submittedName>
</protein>
<dbReference type="STRING" id="1122934.SAMN02745691_01860"/>
<keyword evidence="2" id="KW-1185">Reference proteome</keyword>
<evidence type="ECO:0000313" key="2">
    <source>
        <dbReference type="Proteomes" id="UP000184342"/>
    </source>
</evidence>
<dbReference type="AlphaFoldDB" id="A0A1M6IUR8"/>
<reference evidence="1 2" key="1">
    <citation type="submission" date="2016-11" db="EMBL/GenBank/DDBJ databases">
        <authorList>
            <person name="Jaros S."/>
            <person name="Januszkiewicz K."/>
            <person name="Wedrychowicz H."/>
        </authorList>
    </citation>
    <scope>NUCLEOTIDE SEQUENCE [LARGE SCALE GENOMIC DNA]</scope>
    <source>
        <strain evidence="1 2">DSM 15970</strain>
    </source>
</reference>